<protein>
    <submittedName>
        <fullName evidence="3">DNA-binding MarR family transcriptional regulator</fullName>
    </submittedName>
</protein>
<dbReference type="PROSITE" id="PS50995">
    <property type="entry name" value="HTH_MARR_2"/>
    <property type="match status" value="1"/>
</dbReference>
<comment type="caution">
    <text evidence="3">The sequence shown here is derived from an EMBL/GenBank/DDBJ whole genome shotgun (WGS) entry which is preliminary data.</text>
</comment>
<evidence type="ECO:0000313" key="3">
    <source>
        <dbReference type="EMBL" id="MBE1499760.1"/>
    </source>
</evidence>
<evidence type="ECO:0000313" key="4">
    <source>
        <dbReference type="Proteomes" id="UP000631670"/>
    </source>
</evidence>
<feature type="region of interest" description="Disordered" evidence="1">
    <location>
        <begin position="150"/>
        <end position="173"/>
    </location>
</feature>
<evidence type="ECO:0000259" key="2">
    <source>
        <dbReference type="PROSITE" id="PS50995"/>
    </source>
</evidence>
<name>A0ABR9I9B3_9PSEU</name>
<dbReference type="InterPro" id="IPR052526">
    <property type="entry name" value="HTH-type_Bedaq_tolerance"/>
</dbReference>
<dbReference type="Proteomes" id="UP000631670">
    <property type="component" value="Unassembled WGS sequence"/>
</dbReference>
<evidence type="ECO:0000256" key="1">
    <source>
        <dbReference type="SAM" id="MobiDB-lite"/>
    </source>
</evidence>
<dbReference type="SMART" id="SM00347">
    <property type="entry name" value="HTH_MARR"/>
    <property type="match status" value="1"/>
</dbReference>
<dbReference type="EMBL" id="JADBEG010000001">
    <property type="protein sequence ID" value="MBE1499760.1"/>
    <property type="molecule type" value="Genomic_DNA"/>
</dbReference>
<proteinExistence type="predicted"/>
<accession>A0ABR9I9B3</accession>
<dbReference type="InterPro" id="IPR036388">
    <property type="entry name" value="WH-like_DNA-bd_sf"/>
</dbReference>
<dbReference type="PANTHER" id="PTHR39515">
    <property type="entry name" value="CONSERVED PROTEIN"/>
    <property type="match status" value="1"/>
</dbReference>
<dbReference type="GO" id="GO:0003677">
    <property type="term" value="F:DNA binding"/>
    <property type="evidence" value="ECO:0007669"/>
    <property type="project" value="UniProtKB-KW"/>
</dbReference>
<organism evidence="3 4">
    <name type="scientific">Amycolatopsis lexingtonensis</name>
    <dbReference type="NCBI Taxonomy" id="218822"/>
    <lineage>
        <taxon>Bacteria</taxon>
        <taxon>Bacillati</taxon>
        <taxon>Actinomycetota</taxon>
        <taxon>Actinomycetes</taxon>
        <taxon>Pseudonocardiales</taxon>
        <taxon>Pseudonocardiaceae</taxon>
        <taxon>Amycolatopsis</taxon>
    </lineage>
</organism>
<dbReference type="InterPro" id="IPR000835">
    <property type="entry name" value="HTH_MarR-typ"/>
</dbReference>
<dbReference type="Gene3D" id="1.10.10.10">
    <property type="entry name" value="Winged helix-like DNA-binding domain superfamily/Winged helix DNA-binding domain"/>
    <property type="match status" value="1"/>
</dbReference>
<feature type="domain" description="HTH marR-type" evidence="2">
    <location>
        <begin position="5"/>
        <end position="137"/>
    </location>
</feature>
<dbReference type="SUPFAM" id="SSF46785">
    <property type="entry name" value="Winged helix' DNA-binding domain"/>
    <property type="match status" value="1"/>
</dbReference>
<dbReference type="PANTHER" id="PTHR39515:SF2">
    <property type="entry name" value="HTH-TYPE TRANSCRIPTIONAL REGULATOR RV0880"/>
    <property type="match status" value="1"/>
</dbReference>
<keyword evidence="4" id="KW-1185">Reference proteome</keyword>
<dbReference type="InterPro" id="IPR036390">
    <property type="entry name" value="WH_DNA-bd_sf"/>
</dbReference>
<keyword evidence="3" id="KW-0238">DNA-binding</keyword>
<dbReference type="Pfam" id="PF01047">
    <property type="entry name" value="MarR"/>
    <property type="match status" value="1"/>
</dbReference>
<sequence length="173" mass="18725">MNSPIADLAHRLRPLVFRLYHQVRRQTPQLSLTLTQGSVLSELVNGGPRRMSALAEFEQVKLPSMTDVVGRLERLGLATRMPDPADGRAVLVDVTGEGRRFYAETVAAREEFLRERLIAMDDTDRAAIEAALPALAKLLLGGPGGLAPPAGVWGPAPEDTVARGHQEGGTDQR</sequence>
<reference evidence="3 4" key="1">
    <citation type="submission" date="2020-10" db="EMBL/GenBank/DDBJ databases">
        <title>Sequencing the genomes of 1000 actinobacteria strains.</title>
        <authorList>
            <person name="Klenk H.-P."/>
        </authorList>
    </citation>
    <scope>NUCLEOTIDE SEQUENCE [LARGE SCALE GENOMIC DNA]</scope>
    <source>
        <strain evidence="3 4">DSM 44653</strain>
    </source>
</reference>
<feature type="compositionally biased region" description="Basic and acidic residues" evidence="1">
    <location>
        <begin position="160"/>
        <end position="173"/>
    </location>
</feature>
<dbReference type="RefSeq" id="WP_249026849.1">
    <property type="nucleotide sequence ID" value="NZ_JADBEG010000001.1"/>
</dbReference>
<gene>
    <name evidence="3" type="ORF">H4696_006860</name>
</gene>